<feature type="non-terminal residue" evidence="5">
    <location>
        <position position="1"/>
    </location>
</feature>
<dbReference type="GO" id="GO:0008233">
    <property type="term" value="F:peptidase activity"/>
    <property type="evidence" value="ECO:0007669"/>
    <property type="project" value="UniProtKB-KW"/>
</dbReference>
<feature type="domain" description="UBP34/UBP24/USP9X/USP9Y-like ARM repeat region" evidence="4">
    <location>
        <begin position="1"/>
        <end position="190"/>
    </location>
</feature>
<proteinExistence type="predicted"/>
<keyword evidence="3" id="KW-0378">Hydrolase</keyword>
<organism evidence="5 6">
    <name type="scientific">Didymodactylos carnosus</name>
    <dbReference type="NCBI Taxonomy" id="1234261"/>
    <lineage>
        <taxon>Eukaryota</taxon>
        <taxon>Metazoa</taxon>
        <taxon>Spiralia</taxon>
        <taxon>Gnathifera</taxon>
        <taxon>Rotifera</taxon>
        <taxon>Eurotatoria</taxon>
        <taxon>Bdelloidea</taxon>
        <taxon>Philodinida</taxon>
        <taxon>Philodinidae</taxon>
        <taxon>Didymodactylos</taxon>
    </lineage>
</organism>
<dbReference type="AlphaFoldDB" id="A0A8S2X1F6"/>
<evidence type="ECO:0000313" key="6">
    <source>
        <dbReference type="Proteomes" id="UP000682733"/>
    </source>
</evidence>
<dbReference type="EMBL" id="CAJOBA010088394">
    <property type="protein sequence ID" value="CAF4473380.1"/>
    <property type="molecule type" value="Genomic_DNA"/>
</dbReference>
<gene>
    <name evidence="5" type="ORF">TMI583_LOCUS46802</name>
</gene>
<evidence type="ECO:0000259" key="4">
    <source>
        <dbReference type="Pfam" id="PF25010"/>
    </source>
</evidence>
<feature type="non-terminal residue" evidence="5">
    <location>
        <position position="191"/>
    </location>
</feature>
<comment type="caution">
    <text evidence="5">The sequence shown here is derived from an EMBL/GenBank/DDBJ whole genome shotgun (WGS) entry which is preliminary data.</text>
</comment>
<protein>
    <recommendedName>
        <fullName evidence="4">UBP34/UBP24/USP9X/USP9Y-like ARM repeat region domain-containing protein</fullName>
    </recommendedName>
</protein>
<dbReference type="GO" id="GO:0006508">
    <property type="term" value="P:proteolysis"/>
    <property type="evidence" value="ECO:0007669"/>
    <property type="project" value="UniProtKB-KW"/>
</dbReference>
<evidence type="ECO:0000256" key="2">
    <source>
        <dbReference type="ARBA" id="ARBA00022786"/>
    </source>
</evidence>
<evidence type="ECO:0000313" key="5">
    <source>
        <dbReference type="EMBL" id="CAF4473380.1"/>
    </source>
</evidence>
<dbReference type="InterPro" id="IPR056850">
    <property type="entry name" value="ARM_UBP34_24_USP9X_Y"/>
</dbReference>
<accession>A0A8S2X1F6</accession>
<dbReference type="Proteomes" id="UP000682733">
    <property type="component" value="Unassembled WGS sequence"/>
</dbReference>
<keyword evidence="2" id="KW-0833">Ubl conjugation pathway</keyword>
<reference evidence="5" key="1">
    <citation type="submission" date="2021-02" db="EMBL/GenBank/DDBJ databases">
        <authorList>
            <person name="Nowell W R."/>
        </authorList>
    </citation>
    <scope>NUCLEOTIDE SEQUENCE</scope>
</reference>
<sequence>IAHDEHLPNEIVDQALNAHLKILDYSCLQEKEKTKLSWIEKFMDEVKHDHGHVIISLRQLREICMQFHENMYSQNIPRMMSGLHNRQNVIEQLEKSHQLIKVVTDNLCQYMKNARIYKEDSKATIPEDYYPDGRFNHIQQIQERLSFLKFILKEGHLYLMADYSKSIWKCLAEEAAYPNDRELCFRWFAEV</sequence>
<keyword evidence="1" id="KW-0645">Protease</keyword>
<name>A0A8S2X1F6_9BILA</name>
<dbReference type="Pfam" id="PF25010">
    <property type="entry name" value="ARM_UBP24_USP9X-Y"/>
    <property type="match status" value="1"/>
</dbReference>
<evidence type="ECO:0000256" key="3">
    <source>
        <dbReference type="ARBA" id="ARBA00022801"/>
    </source>
</evidence>
<evidence type="ECO:0000256" key="1">
    <source>
        <dbReference type="ARBA" id="ARBA00022670"/>
    </source>
</evidence>